<dbReference type="Proteomes" id="UP000887581">
    <property type="component" value="Unplaced"/>
</dbReference>
<reference evidence="2" key="1">
    <citation type="submission" date="2022-11" db="UniProtKB">
        <authorList>
            <consortium name="WormBaseParasite"/>
        </authorList>
    </citation>
    <scope>IDENTIFICATION</scope>
</reference>
<protein>
    <submittedName>
        <fullName evidence="2">Uncharacterized protein</fullName>
    </submittedName>
</protein>
<evidence type="ECO:0000313" key="1">
    <source>
        <dbReference type="Proteomes" id="UP000887581"/>
    </source>
</evidence>
<sequence>MLRNRREYSADSSCKLLSTAIYFLTELPEQLRKELKAPQSGQYTIVREVEDIKIVRGICKRQFGPVKGWRIHASKLHKQDGFCTRYGHHLLTPPEYTAAQKAAIHVLDWCQRRP</sequence>
<accession>A0A915Q2U2</accession>
<dbReference type="AlphaFoldDB" id="A0A915Q2U2"/>
<evidence type="ECO:0000313" key="2">
    <source>
        <dbReference type="WBParaSite" id="sdigi.contig801.g9788.t1"/>
    </source>
</evidence>
<dbReference type="WBParaSite" id="sdigi.contig801.g9788.t1">
    <property type="protein sequence ID" value="sdigi.contig801.g9788.t1"/>
    <property type="gene ID" value="sdigi.contig801.g9788"/>
</dbReference>
<organism evidence="1 2">
    <name type="scientific">Setaria digitata</name>
    <dbReference type="NCBI Taxonomy" id="48799"/>
    <lineage>
        <taxon>Eukaryota</taxon>
        <taxon>Metazoa</taxon>
        <taxon>Ecdysozoa</taxon>
        <taxon>Nematoda</taxon>
        <taxon>Chromadorea</taxon>
        <taxon>Rhabditida</taxon>
        <taxon>Spirurina</taxon>
        <taxon>Spiruromorpha</taxon>
        <taxon>Filarioidea</taxon>
        <taxon>Setariidae</taxon>
        <taxon>Setaria</taxon>
    </lineage>
</organism>
<name>A0A915Q2U2_9BILA</name>
<proteinExistence type="predicted"/>
<keyword evidence="1" id="KW-1185">Reference proteome</keyword>